<dbReference type="KEGG" id="bgh:BDBG_00013"/>
<organism evidence="1 2">
    <name type="scientific">Blastomyces gilchristii (strain SLH14081)</name>
    <name type="common">Blastomyces dermatitidis</name>
    <dbReference type="NCBI Taxonomy" id="559298"/>
    <lineage>
        <taxon>Eukaryota</taxon>
        <taxon>Fungi</taxon>
        <taxon>Dikarya</taxon>
        <taxon>Ascomycota</taxon>
        <taxon>Pezizomycotina</taxon>
        <taxon>Eurotiomycetes</taxon>
        <taxon>Eurotiomycetidae</taxon>
        <taxon>Onygenales</taxon>
        <taxon>Ajellomycetaceae</taxon>
        <taxon>Blastomyces</taxon>
    </lineage>
</organism>
<dbReference type="PANTHER" id="PTHR46082">
    <property type="entry name" value="ATP/GTP-BINDING PROTEIN-RELATED"/>
    <property type="match status" value="1"/>
</dbReference>
<dbReference type="RefSeq" id="XP_031575553.1">
    <property type="nucleotide sequence ID" value="XM_031719689.1"/>
</dbReference>
<protein>
    <submittedName>
        <fullName evidence="1">Uncharacterized protein</fullName>
    </submittedName>
</protein>
<reference evidence="2" key="1">
    <citation type="journal article" date="2015" name="PLoS Genet.">
        <title>The dynamic genome and transcriptome of the human fungal pathogen Blastomyces and close relative Emmonsia.</title>
        <authorList>
            <person name="Munoz J.F."/>
            <person name="Gauthier G.M."/>
            <person name="Desjardins C.A."/>
            <person name="Gallo J.E."/>
            <person name="Holder J."/>
            <person name="Sullivan T.D."/>
            <person name="Marty A.J."/>
            <person name="Carmen J.C."/>
            <person name="Chen Z."/>
            <person name="Ding L."/>
            <person name="Gujja S."/>
            <person name="Magrini V."/>
            <person name="Misas E."/>
            <person name="Mitreva M."/>
            <person name="Priest M."/>
            <person name="Saif S."/>
            <person name="Whiston E.A."/>
            <person name="Young S."/>
            <person name="Zeng Q."/>
            <person name="Goldman W.E."/>
            <person name="Mardis E.R."/>
            <person name="Taylor J.W."/>
            <person name="McEwen J.G."/>
            <person name="Clay O.K."/>
            <person name="Klein B.S."/>
            <person name="Cuomo C.A."/>
        </authorList>
    </citation>
    <scope>NUCLEOTIDE SEQUENCE [LARGE SCALE GENOMIC DNA]</scope>
    <source>
        <strain evidence="2">SLH14081</strain>
    </source>
</reference>
<proteinExistence type="predicted"/>
<dbReference type="PANTHER" id="PTHR46082:SF11">
    <property type="entry name" value="AAA+ ATPASE DOMAIN-CONTAINING PROTEIN-RELATED"/>
    <property type="match status" value="1"/>
</dbReference>
<gene>
    <name evidence="1" type="ORF">BDBG_00013</name>
</gene>
<evidence type="ECO:0000313" key="1">
    <source>
        <dbReference type="EMBL" id="OAT03272.1"/>
    </source>
</evidence>
<dbReference type="STRING" id="559298.A0A179U9P7"/>
<accession>A0A179U9P7</accession>
<dbReference type="OrthoDB" id="1577640at2759"/>
<dbReference type="AlphaFoldDB" id="A0A179U9P7"/>
<name>A0A179U9P7_BLAGS</name>
<sequence>MESMALPLQQQWQWCFVFPTLERPDVGIGGGVPSQHDIRLGDIVVISPRDGMGGWWVPTGVLNQPPTVLQAVNRLKAHFENEGLELMKVVNSVLEKKPRLQKKYKRPEPSSDRLYKPGFIHPLNIKPSCAVVCGDHPSKLTVRAQRTEDESHKNEEWQRYAAMVAAAYARDLLYRLRPGNVEVEKPIRDILSSVEHRVNQLQQTSQKIACAVKHLGNETNKDRSNAGYHRQTTKCAIRLEP</sequence>
<dbReference type="GeneID" id="8510586"/>
<dbReference type="VEuPathDB" id="FungiDB:BDBG_00013"/>
<dbReference type="Proteomes" id="UP000002038">
    <property type="component" value="Unassembled WGS sequence"/>
</dbReference>
<dbReference type="EMBL" id="GG657448">
    <property type="protein sequence ID" value="OAT03272.1"/>
    <property type="molecule type" value="Genomic_DNA"/>
</dbReference>
<keyword evidence="2" id="KW-1185">Reference proteome</keyword>
<dbReference type="InterPro" id="IPR053137">
    <property type="entry name" value="NLR-like"/>
</dbReference>
<evidence type="ECO:0000313" key="2">
    <source>
        <dbReference type="Proteomes" id="UP000002038"/>
    </source>
</evidence>